<dbReference type="GO" id="GO:0031419">
    <property type="term" value="F:cobalamin binding"/>
    <property type="evidence" value="ECO:0007669"/>
    <property type="project" value="InterPro"/>
</dbReference>
<dbReference type="InterPro" id="IPR034466">
    <property type="entry name" value="Methyltransferase_Class_B"/>
</dbReference>
<comment type="cofactor">
    <cofactor evidence="1">
        <name>[4Fe-4S] cluster</name>
        <dbReference type="ChEBI" id="CHEBI:49883"/>
    </cofactor>
</comment>
<comment type="caution">
    <text evidence="8">The sequence shown here is derived from an EMBL/GenBank/DDBJ whole genome shotgun (WGS) entry which is preliminary data.</text>
</comment>
<keyword evidence="3" id="KW-0479">Metal-binding</keyword>
<dbReference type="PROSITE" id="PS51332">
    <property type="entry name" value="B12_BINDING"/>
    <property type="match status" value="1"/>
</dbReference>
<dbReference type="GO" id="GO:0003824">
    <property type="term" value="F:catalytic activity"/>
    <property type="evidence" value="ECO:0007669"/>
    <property type="project" value="InterPro"/>
</dbReference>
<dbReference type="Pfam" id="PF04055">
    <property type="entry name" value="Radical_SAM"/>
    <property type="match status" value="1"/>
</dbReference>
<dbReference type="SFLD" id="SFLDG01082">
    <property type="entry name" value="B12-binding_domain_containing"/>
    <property type="match status" value="1"/>
</dbReference>
<evidence type="ECO:0000256" key="3">
    <source>
        <dbReference type="ARBA" id="ARBA00022723"/>
    </source>
</evidence>
<dbReference type="GO" id="GO:0051539">
    <property type="term" value="F:4 iron, 4 sulfur cluster binding"/>
    <property type="evidence" value="ECO:0007669"/>
    <property type="project" value="UniProtKB-KW"/>
</dbReference>
<dbReference type="InterPro" id="IPR023404">
    <property type="entry name" value="rSAM_horseshoe"/>
</dbReference>
<dbReference type="InterPro" id="IPR036724">
    <property type="entry name" value="Cobalamin-bd_sf"/>
</dbReference>
<name>A0A1G1XU24_9BACT</name>
<evidence type="ECO:0000259" key="7">
    <source>
        <dbReference type="PROSITE" id="PS51918"/>
    </source>
</evidence>
<dbReference type="Pfam" id="PF02310">
    <property type="entry name" value="B12-binding"/>
    <property type="match status" value="1"/>
</dbReference>
<dbReference type="InterPro" id="IPR051198">
    <property type="entry name" value="BchE-like"/>
</dbReference>
<keyword evidence="2" id="KW-0949">S-adenosyl-L-methionine</keyword>
<dbReference type="InterPro" id="IPR058240">
    <property type="entry name" value="rSAM_sf"/>
</dbReference>
<sequence>MKKAERFFKKHSRILGNMRMISMSKIILVQINFSEDHSEKILPLGILSVGSALKKNGLDAELVSISEKDIGRAADRIIKQKPLLVGFSVMTGRQTKHSADMSKLIKERSNVPVLWGGIHPSLLPQQCLAEDYIDFIIVGEGEETTIELIRKLEQKESLEAVLGLGFKKDGQVKLNPARPLIKDLDQWPLDWSLLDMEKYIYKLDKFERVIAYKASRGCPFNCAFCYNRAFNQNRWRAWSIDHVVKDIEFLKEKYQIDAIKFYDDNFFVDKNRALTILKKINLPTHLEVRIDMIDEELVKTLKEVRVFDLAFGAESGSDRILSMINKRITVEKIIGAAKLLAKHDVPASYSVIVGLPTETKEEFNATLDLLYGIYKIHPGAFFTLGAFLPYPGSLMYELAIKKGFSPPVKTEEWGKIDRFRKDFFSPWVNVEYVWRIREYFKLLKFRLGPLNKWFEFRIRHRFFALPLDIYLTEFLAGMAIEEKNWFGRLLRRMYNFIKIRV</sequence>
<dbReference type="PROSITE" id="PS51918">
    <property type="entry name" value="RADICAL_SAM"/>
    <property type="match status" value="1"/>
</dbReference>
<evidence type="ECO:0000256" key="5">
    <source>
        <dbReference type="ARBA" id="ARBA00023014"/>
    </source>
</evidence>
<dbReference type="SUPFAM" id="SSF102114">
    <property type="entry name" value="Radical SAM enzymes"/>
    <property type="match status" value="1"/>
</dbReference>
<dbReference type="AlphaFoldDB" id="A0A1G1XU24"/>
<dbReference type="InterPro" id="IPR006638">
    <property type="entry name" value="Elp3/MiaA/NifB-like_rSAM"/>
</dbReference>
<dbReference type="Proteomes" id="UP000176241">
    <property type="component" value="Unassembled WGS sequence"/>
</dbReference>
<proteinExistence type="predicted"/>
<evidence type="ECO:0000313" key="9">
    <source>
        <dbReference type="Proteomes" id="UP000176241"/>
    </source>
</evidence>
<keyword evidence="5" id="KW-0411">Iron-sulfur</keyword>
<evidence type="ECO:0000259" key="6">
    <source>
        <dbReference type="PROSITE" id="PS51332"/>
    </source>
</evidence>
<dbReference type="SFLD" id="SFLDG01123">
    <property type="entry name" value="methyltransferase_(Class_B)"/>
    <property type="match status" value="1"/>
</dbReference>
<dbReference type="InterPro" id="IPR006158">
    <property type="entry name" value="Cobalamin-bd"/>
</dbReference>
<dbReference type="SUPFAM" id="SSF52242">
    <property type="entry name" value="Cobalamin (vitamin B12)-binding domain"/>
    <property type="match status" value="1"/>
</dbReference>
<dbReference type="Gene3D" id="3.40.50.280">
    <property type="entry name" value="Cobalamin-binding domain"/>
    <property type="match status" value="1"/>
</dbReference>
<evidence type="ECO:0000256" key="2">
    <source>
        <dbReference type="ARBA" id="ARBA00022691"/>
    </source>
</evidence>
<dbReference type="CDD" id="cd01335">
    <property type="entry name" value="Radical_SAM"/>
    <property type="match status" value="1"/>
</dbReference>
<reference evidence="8 9" key="1">
    <citation type="journal article" date="2016" name="Nat. Commun.">
        <title>Thousands of microbial genomes shed light on interconnected biogeochemical processes in an aquifer system.</title>
        <authorList>
            <person name="Anantharaman K."/>
            <person name="Brown C.T."/>
            <person name="Hug L.A."/>
            <person name="Sharon I."/>
            <person name="Castelle C.J."/>
            <person name="Probst A.J."/>
            <person name="Thomas B.C."/>
            <person name="Singh A."/>
            <person name="Wilkins M.J."/>
            <person name="Karaoz U."/>
            <person name="Brodie E.L."/>
            <person name="Williams K.H."/>
            <person name="Hubbard S.S."/>
            <person name="Banfield J.F."/>
        </authorList>
    </citation>
    <scope>NUCLEOTIDE SEQUENCE [LARGE SCALE GENOMIC DNA]</scope>
</reference>
<gene>
    <name evidence="8" type="ORF">A2731_02415</name>
</gene>
<dbReference type="Gene3D" id="3.80.30.20">
    <property type="entry name" value="tm_1862 like domain"/>
    <property type="match status" value="1"/>
</dbReference>
<dbReference type="PANTHER" id="PTHR43409">
    <property type="entry name" value="ANAEROBIC MAGNESIUM-PROTOPORPHYRIN IX MONOMETHYL ESTER CYCLASE-RELATED"/>
    <property type="match status" value="1"/>
</dbReference>
<dbReference type="InterPro" id="IPR007197">
    <property type="entry name" value="rSAM"/>
</dbReference>
<dbReference type="STRING" id="1797533.A2731_02415"/>
<keyword evidence="4" id="KW-0408">Iron</keyword>
<evidence type="ECO:0000313" key="8">
    <source>
        <dbReference type="EMBL" id="OGY43090.1"/>
    </source>
</evidence>
<protein>
    <submittedName>
        <fullName evidence="8">Uncharacterized protein</fullName>
    </submittedName>
</protein>
<feature type="domain" description="B12-binding" evidence="6">
    <location>
        <begin position="24"/>
        <end position="159"/>
    </location>
</feature>
<evidence type="ECO:0000256" key="1">
    <source>
        <dbReference type="ARBA" id="ARBA00001966"/>
    </source>
</evidence>
<dbReference type="CDD" id="cd02068">
    <property type="entry name" value="radical_SAM_B12_BD"/>
    <property type="match status" value="1"/>
</dbReference>
<evidence type="ECO:0000256" key="4">
    <source>
        <dbReference type="ARBA" id="ARBA00023004"/>
    </source>
</evidence>
<dbReference type="EMBL" id="MHIC01000054">
    <property type="protein sequence ID" value="OGY43090.1"/>
    <property type="molecule type" value="Genomic_DNA"/>
</dbReference>
<accession>A0A1G1XU24</accession>
<dbReference type="GO" id="GO:0046872">
    <property type="term" value="F:metal ion binding"/>
    <property type="evidence" value="ECO:0007669"/>
    <property type="project" value="UniProtKB-KW"/>
</dbReference>
<dbReference type="SFLD" id="SFLDS00029">
    <property type="entry name" value="Radical_SAM"/>
    <property type="match status" value="1"/>
</dbReference>
<dbReference type="SMART" id="SM00729">
    <property type="entry name" value="Elp3"/>
    <property type="match status" value="1"/>
</dbReference>
<organism evidence="8 9">
    <name type="scientific">Candidatus Buchananbacteria bacterium RIFCSPHIGHO2_01_FULL_39_8</name>
    <dbReference type="NCBI Taxonomy" id="1797533"/>
    <lineage>
        <taxon>Bacteria</taxon>
        <taxon>Candidatus Buchananiibacteriota</taxon>
    </lineage>
</organism>
<feature type="domain" description="Radical SAM core" evidence="7">
    <location>
        <begin position="204"/>
        <end position="426"/>
    </location>
</feature>